<organism evidence="2 3">
    <name type="scientific">Stephanodiscus triporus</name>
    <dbReference type="NCBI Taxonomy" id="2934178"/>
    <lineage>
        <taxon>Eukaryota</taxon>
        <taxon>Sar</taxon>
        <taxon>Stramenopiles</taxon>
        <taxon>Ochrophyta</taxon>
        <taxon>Bacillariophyta</taxon>
        <taxon>Coscinodiscophyceae</taxon>
        <taxon>Thalassiosirophycidae</taxon>
        <taxon>Stephanodiscales</taxon>
        <taxon>Stephanodiscaceae</taxon>
        <taxon>Stephanodiscus</taxon>
    </lineage>
</organism>
<feature type="region of interest" description="Disordered" evidence="1">
    <location>
        <begin position="67"/>
        <end position="90"/>
    </location>
</feature>
<reference evidence="2 3" key="1">
    <citation type="submission" date="2024-10" db="EMBL/GenBank/DDBJ databases">
        <title>Updated reference genomes for cyclostephanoid diatoms.</title>
        <authorList>
            <person name="Roberts W.R."/>
            <person name="Alverson A.J."/>
        </authorList>
    </citation>
    <scope>NUCLEOTIDE SEQUENCE [LARGE SCALE GENOMIC DNA]</scope>
    <source>
        <strain evidence="2 3">AJA276-08</strain>
    </source>
</reference>
<comment type="caution">
    <text evidence="2">The sequence shown here is derived from an EMBL/GenBank/DDBJ whole genome shotgun (WGS) entry which is preliminary data.</text>
</comment>
<name>A0ABD3PTP8_9STRA</name>
<feature type="region of interest" description="Disordered" evidence="1">
    <location>
        <begin position="1"/>
        <end position="49"/>
    </location>
</feature>
<gene>
    <name evidence="2" type="ORF">ACHAW5_000492</name>
</gene>
<dbReference type="AlphaFoldDB" id="A0ABD3PTP8"/>
<keyword evidence="3" id="KW-1185">Reference proteome</keyword>
<evidence type="ECO:0000256" key="1">
    <source>
        <dbReference type="SAM" id="MobiDB-lite"/>
    </source>
</evidence>
<dbReference type="EMBL" id="JALLAZ020000599">
    <property type="protein sequence ID" value="KAL3791222.1"/>
    <property type="molecule type" value="Genomic_DNA"/>
</dbReference>
<sequence length="350" mass="37934">SRIRHRPDHDDRCPLARHPPPLPRDRGVGALESSRGHRHRASRRRRARARSLPPAWWAAAAAAVASSSSSTTTPAHAATAGGGGGLASRLAARDPSSLRNSLFNVPPGPQVYPPFMRGTWDVAMTFRGYVFPSAAISKDRIASDLDVPGFQRLSIAMVGDVGREAASYVMDVDPVTGLEDRGTSMSTSIDSHLGYRAVRGVTYDPNVNPNRISIDFVPQRTRNANRIEIFCNARESESVATTTTTTTTPDGASPSSSTSSPSIFVCSEHVRQVTFGLSQEYGVARQVSGNYAHYWTWRGGTVGAPEKMTGNLLTAAYLDAGDPMFFDEPNRPVIVYSHDLVATRRMPVKK</sequence>
<dbReference type="Proteomes" id="UP001530315">
    <property type="component" value="Unassembled WGS sequence"/>
</dbReference>
<evidence type="ECO:0000313" key="2">
    <source>
        <dbReference type="EMBL" id="KAL3791222.1"/>
    </source>
</evidence>
<feature type="region of interest" description="Disordered" evidence="1">
    <location>
        <begin position="238"/>
        <end position="261"/>
    </location>
</feature>
<proteinExistence type="predicted"/>
<accession>A0ABD3PTP8</accession>
<protein>
    <recommendedName>
        <fullName evidence="4">Amine oxidase</fullName>
    </recommendedName>
</protein>
<feature type="non-terminal residue" evidence="2">
    <location>
        <position position="1"/>
    </location>
</feature>
<evidence type="ECO:0000313" key="3">
    <source>
        <dbReference type="Proteomes" id="UP001530315"/>
    </source>
</evidence>
<feature type="compositionally biased region" description="Low complexity" evidence="1">
    <location>
        <begin position="67"/>
        <end position="79"/>
    </location>
</feature>
<feature type="compositionally biased region" description="Basic residues" evidence="1">
    <location>
        <begin position="36"/>
        <end position="49"/>
    </location>
</feature>
<evidence type="ECO:0008006" key="4">
    <source>
        <dbReference type="Google" id="ProtNLM"/>
    </source>
</evidence>